<sequence length="302" mass="32412">MAIPVIIDTDPGIDDVVAISAALFEETLDVKLISTVGGNVGITNTTRNAMNLVHFLRKDVKVAKGSEAPLLNPLVTASVVHGETGVGGYQFSEEAPINLLHKEHAVIAMKDVILSSEEPVTLIPIGPLTNIALLIKLFPEVKANLNKIVLMGGAAKGGNATSVAEFNIYVDPHAAKIVFDESIPIVMCGLDVTRQATITKDNIDTIRNLNKTGEMLSELLTFYGDSSSSRFEYAVHDMCTIIYITHPEIFETKNADVTVVTEGPASGCTVTKFTEDGHVKVCLNADAEAFRKKVIHSISKAL</sequence>
<dbReference type="RefSeq" id="WP_380970195.1">
    <property type="nucleotide sequence ID" value="NZ_JBHTCO010000045.1"/>
</dbReference>
<organism evidence="4 5">
    <name type="scientific">Scopulibacillus cellulosilyticus</name>
    <dbReference type="NCBI Taxonomy" id="2665665"/>
    <lineage>
        <taxon>Bacteria</taxon>
        <taxon>Bacillati</taxon>
        <taxon>Bacillota</taxon>
        <taxon>Bacilli</taxon>
        <taxon>Bacillales</taxon>
        <taxon>Sporolactobacillaceae</taxon>
        <taxon>Scopulibacillus</taxon>
    </lineage>
</organism>
<dbReference type="SUPFAM" id="SSF53590">
    <property type="entry name" value="Nucleoside hydrolase"/>
    <property type="match status" value="1"/>
</dbReference>
<dbReference type="InterPro" id="IPR036452">
    <property type="entry name" value="Ribo_hydro-like"/>
</dbReference>
<keyword evidence="5" id="KW-1185">Reference proteome</keyword>
<evidence type="ECO:0000313" key="4">
    <source>
        <dbReference type="EMBL" id="MFC7395499.1"/>
    </source>
</evidence>
<dbReference type="Proteomes" id="UP001596505">
    <property type="component" value="Unassembled WGS sequence"/>
</dbReference>
<feature type="domain" description="Inosine/uridine-preferring nucleoside hydrolase" evidence="3">
    <location>
        <begin position="5"/>
        <end position="291"/>
    </location>
</feature>
<keyword evidence="1 4" id="KW-0378">Hydrolase</keyword>
<dbReference type="InterPro" id="IPR023186">
    <property type="entry name" value="IUNH"/>
</dbReference>
<dbReference type="PANTHER" id="PTHR12304">
    <property type="entry name" value="INOSINE-URIDINE PREFERRING NUCLEOSIDE HYDROLASE"/>
    <property type="match status" value="1"/>
</dbReference>
<dbReference type="Pfam" id="PF01156">
    <property type="entry name" value="IU_nuc_hydro"/>
    <property type="match status" value="1"/>
</dbReference>
<reference evidence="5" key="1">
    <citation type="journal article" date="2019" name="Int. J. Syst. Evol. Microbiol.">
        <title>The Global Catalogue of Microorganisms (GCM) 10K type strain sequencing project: providing services to taxonomists for standard genome sequencing and annotation.</title>
        <authorList>
            <consortium name="The Broad Institute Genomics Platform"/>
            <consortium name="The Broad Institute Genome Sequencing Center for Infectious Disease"/>
            <person name="Wu L."/>
            <person name="Ma J."/>
        </authorList>
    </citation>
    <scope>NUCLEOTIDE SEQUENCE [LARGE SCALE GENOMIC DNA]</scope>
    <source>
        <strain evidence="5">CGMCC 1.16305</strain>
    </source>
</reference>
<gene>
    <name evidence="4" type="ORF">ACFQRG_21555</name>
</gene>
<dbReference type="PANTHER" id="PTHR12304:SF15">
    <property type="entry name" value="NON-SPECIFIC RIBONUCLEOSIDE HYDROLASE RIHC"/>
    <property type="match status" value="1"/>
</dbReference>
<evidence type="ECO:0000256" key="2">
    <source>
        <dbReference type="ARBA" id="ARBA00023295"/>
    </source>
</evidence>
<dbReference type="InterPro" id="IPR015910">
    <property type="entry name" value="I/U_nuclsd_hydro_CS"/>
</dbReference>
<evidence type="ECO:0000256" key="1">
    <source>
        <dbReference type="ARBA" id="ARBA00022801"/>
    </source>
</evidence>
<protein>
    <submittedName>
        <fullName evidence="4">Nucleoside hydrolase</fullName>
    </submittedName>
</protein>
<dbReference type="Gene3D" id="3.90.245.10">
    <property type="entry name" value="Ribonucleoside hydrolase-like"/>
    <property type="match status" value="1"/>
</dbReference>
<dbReference type="EMBL" id="JBHTCO010000045">
    <property type="protein sequence ID" value="MFC7395499.1"/>
    <property type="molecule type" value="Genomic_DNA"/>
</dbReference>
<keyword evidence="2" id="KW-0326">Glycosidase</keyword>
<name>A0ABW2Q2J7_9BACL</name>
<evidence type="ECO:0000259" key="3">
    <source>
        <dbReference type="Pfam" id="PF01156"/>
    </source>
</evidence>
<dbReference type="PROSITE" id="PS01247">
    <property type="entry name" value="IUNH"/>
    <property type="match status" value="1"/>
</dbReference>
<comment type="caution">
    <text evidence="4">The sequence shown here is derived from an EMBL/GenBank/DDBJ whole genome shotgun (WGS) entry which is preliminary data.</text>
</comment>
<dbReference type="InterPro" id="IPR001910">
    <property type="entry name" value="Inosine/uridine_hydrolase_dom"/>
</dbReference>
<proteinExistence type="predicted"/>
<evidence type="ECO:0000313" key="5">
    <source>
        <dbReference type="Proteomes" id="UP001596505"/>
    </source>
</evidence>
<dbReference type="CDD" id="cd02651">
    <property type="entry name" value="nuc_hydro_IU_UC_XIUA"/>
    <property type="match status" value="1"/>
</dbReference>
<accession>A0ABW2Q2J7</accession>
<dbReference type="GO" id="GO:0016787">
    <property type="term" value="F:hydrolase activity"/>
    <property type="evidence" value="ECO:0007669"/>
    <property type="project" value="UniProtKB-KW"/>
</dbReference>